<comment type="similarity">
    <text evidence="1 4">Belongs to the D-isomer specific 2-hydroxyacid dehydrogenase family.</text>
</comment>
<accession>C7MHZ1</accession>
<dbReference type="InterPro" id="IPR006140">
    <property type="entry name" value="D-isomer_DH_NAD-bd"/>
</dbReference>
<evidence type="ECO:0000259" key="5">
    <source>
        <dbReference type="Pfam" id="PF00389"/>
    </source>
</evidence>
<dbReference type="KEGG" id="bfa:Bfae_28970"/>
<dbReference type="AlphaFoldDB" id="C7MHZ1"/>
<dbReference type="GO" id="GO:0051287">
    <property type="term" value="F:NAD binding"/>
    <property type="evidence" value="ECO:0007669"/>
    <property type="project" value="InterPro"/>
</dbReference>
<dbReference type="SUPFAM" id="SSF52283">
    <property type="entry name" value="Formate/glycerate dehydrogenase catalytic domain-like"/>
    <property type="match status" value="1"/>
</dbReference>
<dbReference type="PATRIC" id="fig|446465.5.peg.2860"/>
<dbReference type="InterPro" id="IPR029753">
    <property type="entry name" value="D-isomer_DH_CS"/>
</dbReference>
<dbReference type="InterPro" id="IPR050857">
    <property type="entry name" value="D-2-hydroxyacid_DH"/>
</dbReference>
<dbReference type="Pfam" id="PF00389">
    <property type="entry name" value="2-Hacid_dh"/>
    <property type="match status" value="1"/>
</dbReference>
<dbReference type="GO" id="GO:0016616">
    <property type="term" value="F:oxidoreductase activity, acting on the CH-OH group of donors, NAD or NADP as acceptor"/>
    <property type="evidence" value="ECO:0007669"/>
    <property type="project" value="InterPro"/>
</dbReference>
<evidence type="ECO:0000256" key="3">
    <source>
        <dbReference type="ARBA" id="ARBA00023027"/>
    </source>
</evidence>
<feature type="domain" description="D-isomer specific 2-hydroxyacid dehydrogenase NAD-binding" evidence="6">
    <location>
        <begin position="124"/>
        <end position="290"/>
    </location>
</feature>
<dbReference type="Gene3D" id="3.40.50.720">
    <property type="entry name" value="NAD(P)-binding Rossmann-like Domain"/>
    <property type="match status" value="2"/>
</dbReference>
<evidence type="ECO:0000256" key="2">
    <source>
        <dbReference type="ARBA" id="ARBA00023002"/>
    </source>
</evidence>
<dbReference type="SUPFAM" id="SSF51735">
    <property type="entry name" value="NAD(P)-binding Rossmann-fold domains"/>
    <property type="match status" value="1"/>
</dbReference>
<keyword evidence="3" id="KW-0520">NAD</keyword>
<evidence type="ECO:0000313" key="7">
    <source>
        <dbReference type="EMBL" id="ACU86658.1"/>
    </source>
</evidence>
<evidence type="ECO:0000313" key="8">
    <source>
        <dbReference type="Proteomes" id="UP000001919"/>
    </source>
</evidence>
<dbReference type="eggNOG" id="COG0111">
    <property type="taxonomic scope" value="Bacteria"/>
</dbReference>
<gene>
    <name evidence="7" type="ordered locus">Bfae_28970</name>
</gene>
<dbReference type="Proteomes" id="UP000001919">
    <property type="component" value="Chromosome"/>
</dbReference>
<dbReference type="OrthoDB" id="4324715at2"/>
<dbReference type="PROSITE" id="PS00670">
    <property type="entry name" value="D_2_HYDROXYACID_DH_2"/>
    <property type="match status" value="1"/>
</dbReference>
<dbReference type="InterPro" id="IPR006139">
    <property type="entry name" value="D-isomer_2_OHA_DH_cat_dom"/>
</dbReference>
<protein>
    <submittedName>
        <fullName evidence="7">Phosphoglycerate dehydrogenase-like oxidoreductase</fullName>
    </submittedName>
</protein>
<dbReference type="PANTHER" id="PTHR42789">
    <property type="entry name" value="D-ISOMER SPECIFIC 2-HYDROXYACID DEHYDROGENASE FAMILY PROTEIN (AFU_ORTHOLOGUE AFUA_6G10090)"/>
    <property type="match status" value="1"/>
</dbReference>
<dbReference type="HOGENOM" id="CLU_019796_1_3_11"/>
<keyword evidence="2 4" id="KW-0560">Oxidoreductase</keyword>
<dbReference type="STRING" id="446465.Bfae_28970"/>
<reference evidence="7 8" key="1">
    <citation type="journal article" date="2009" name="Stand. Genomic Sci.">
        <title>Complete genome sequence of Brachybacterium faecium type strain (Schefferle 6-10).</title>
        <authorList>
            <person name="Lapidus A."/>
            <person name="Pukall R."/>
            <person name="Labuttii K."/>
            <person name="Copeland A."/>
            <person name="Del Rio T.G."/>
            <person name="Nolan M."/>
            <person name="Chen F."/>
            <person name="Lucas S."/>
            <person name="Tice H."/>
            <person name="Cheng J.F."/>
            <person name="Bruce D."/>
            <person name="Goodwin L."/>
            <person name="Pitluck S."/>
            <person name="Rohde M."/>
            <person name="Goker M."/>
            <person name="Pati A."/>
            <person name="Ivanova N."/>
            <person name="Mavrommatis K."/>
            <person name="Chen A."/>
            <person name="Palaniappan K."/>
            <person name="D'haeseleer P."/>
            <person name="Chain P."/>
            <person name="Bristow J."/>
            <person name="Eisen J.A."/>
            <person name="Markowitz V."/>
            <person name="Hugenholtz P."/>
            <person name="Kyrpides N.C."/>
            <person name="Klenk H.P."/>
        </authorList>
    </citation>
    <scope>NUCLEOTIDE SEQUENCE [LARGE SCALE GENOMIC DNA]</scope>
    <source>
        <strain evidence="8">ATCC 43885 / DSM 4810 / JCM 11609 / LMG 19847 / NBRC 14762 / NCIMB 9860 / 6-10</strain>
    </source>
</reference>
<dbReference type="EMBL" id="CP001643">
    <property type="protein sequence ID" value="ACU86658.1"/>
    <property type="molecule type" value="Genomic_DNA"/>
</dbReference>
<dbReference type="PANTHER" id="PTHR42789:SF1">
    <property type="entry name" value="D-ISOMER SPECIFIC 2-HYDROXYACID DEHYDROGENASE FAMILY PROTEIN (AFU_ORTHOLOGUE AFUA_6G10090)"/>
    <property type="match status" value="1"/>
</dbReference>
<proteinExistence type="inferred from homology"/>
<name>C7MHZ1_BRAFD</name>
<evidence type="ECO:0000256" key="1">
    <source>
        <dbReference type="ARBA" id="ARBA00005854"/>
    </source>
</evidence>
<evidence type="ECO:0000256" key="4">
    <source>
        <dbReference type="RuleBase" id="RU003719"/>
    </source>
</evidence>
<evidence type="ECO:0000259" key="6">
    <source>
        <dbReference type="Pfam" id="PF02826"/>
    </source>
</evidence>
<dbReference type="Pfam" id="PF02826">
    <property type="entry name" value="2-Hacid_dh_C"/>
    <property type="match status" value="1"/>
</dbReference>
<dbReference type="CDD" id="cd12167">
    <property type="entry name" value="2-Hacid_dh_8"/>
    <property type="match status" value="1"/>
</dbReference>
<feature type="domain" description="D-isomer specific 2-hydroxyacid dehydrogenase catalytic" evidence="5">
    <location>
        <begin position="45"/>
        <end position="321"/>
    </location>
</feature>
<keyword evidence="8" id="KW-1185">Reference proteome</keyword>
<dbReference type="InterPro" id="IPR036291">
    <property type="entry name" value="NAD(P)-bd_dom_sf"/>
</dbReference>
<organism evidence="7 8">
    <name type="scientific">Brachybacterium faecium (strain ATCC 43885 / DSM 4810 / JCM 11609 / LMG 19847 / NBRC 14762 / NCIMB 9860 / 6-10)</name>
    <dbReference type="NCBI Taxonomy" id="446465"/>
    <lineage>
        <taxon>Bacteria</taxon>
        <taxon>Bacillati</taxon>
        <taxon>Actinomycetota</taxon>
        <taxon>Actinomycetes</taxon>
        <taxon>Micrococcales</taxon>
        <taxon>Dermabacteraceae</taxon>
        <taxon>Brachybacterium</taxon>
    </lineage>
</organism>
<sequence>MKALLAMPSELPGRMFDAAQLGRLGELAEIDTLRTVTDFSAAPGEVLAEVEVLLTGWGSPRVDAVALARMPRLRAIVHTAGTVRFVVSDAVWERGDIVVTSATEANAVPVAEFTLAHVLLAGKRSLAQESAHRRERGTGSRLGADPALGNCGSVVGLIGASRIGSLVAEHLRRFDVEVLITDPYASAEEITALGATKVEPEELYSRSDVVSLHAPDVPSTQGMVSRELLALMRDGTTFVNTARPALVDVDALREELVSGRLSAVLDVHDDLSADDPLWDVPTVSITPHIAGSQGNELHRMGAAALEEVRRLAAGETPRFPVDGSVRDVSA</sequence>